<proteinExistence type="predicted"/>
<keyword evidence="1 3" id="KW-0378">Hydrolase</keyword>
<dbReference type="GO" id="GO:0016787">
    <property type="term" value="F:hydrolase activity"/>
    <property type="evidence" value="ECO:0007669"/>
    <property type="project" value="UniProtKB-KW"/>
</dbReference>
<dbReference type="Gene3D" id="1.50.10.10">
    <property type="match status" value="1"/>
</dbReference>
<name>A0A4Y4ASH3_9FLAO</name>
<dbReference type="RefSeq" id="WP_073241134.1">
    <property type="nucleotide sequence ID" value="NZ_BJNP01000005.1"/>
</dbReference>
<dbReference type="OrthoDB" id="6381507at2"/>
<dbReference type="InterPro" id="IPR052043">
    <property type="entry name" value="PolySaccharide_Degr_Enz"/>
</dbReference>
<evidence type="ECO:0000313" key="3">
    <source>
        <dbReference type="EMBL" id="GEC71191.1"/>
    </source>
</evidence>
<dbReference type="GO" id="GO:0005975">
    <property type="term" value="P:carbohydrate metabolic process"/>
    <property type="evidence" value="ECO:0007669"/>
    <property type="project" value="InterPro"/>
</dbReference>
<dbReference type="InterPro" id="IPR008928">
    <property type="entry name" value="6-hairpin_glycosidase_sf"/>
</dbReference>
<dbReference type="SUPFAM" id="SSF48208">
    <property type="entry name" value="Six-hairpin glycosidases"/>
    <property type="match status" value="1"/>
</dbReference>
<dbReference type="AlphaFoldDB" id="A0A4Y4ASH3"/>
<evidence type="ECO:0000313" key="4">
    <source>
        <dbReference type="Proteomes" id="UP000316775"/>
    </source>
</evidence>
<comment type="caution">
    <text evidence="3">The sequence shown here is derived from an EMBL/GenBank/DDBJ whole genome shotgun (WGS) entry which is preliminary data.</text>
</comment>
<organism evidence="3 4">
    <name type="scientific">Flavobacterium flevense</name>
    <dbReference type="NCBI Taxonomy" id="983"/>
    <lineage>
        <taxon>Bacteria</taxon>
        <taxon>Pseudomonadati</taxon>
        <taxon>Bacteroidota</taxon>
        <taxon>Flavobacteriia</taxon>
        <taxon>Flavobacteriales</taxon>
        <taxon>Flavobacteriaceae</taxon>
        <taxon>Flavobacterium</taxon>
    </lineage>
</organism>
<sequence length="410" mass="46972">MKKLSLFVYSGLGIFTICFLFLCCKPIEKTKLSTVEKKEQLISDKLKWSERMALSIMKRHVNAWQIDDHAKPKWDYKIGMILTAYEKLYAQTKDPKYFAYIKDYADKLIDSTGSFQNFNPKDYNIDFINAGKILFGLYDKTKEEKYLKALQTLRNQFVDYPRTTSGGFWHKSIYPNQMWLDGLYMGQPFYARYTTAFENGEKLDDVAHQFELLRHHAYDKSTGLFFHAWDESKMMPWANKETGTAPHIWLRALGWYGMALVDVLDYFPKEHPKQKELVAYLNELANGVSKYQDASGLWYQVPNLPNREGNYLEASGSSMLVYAIAKGVNKGYLPKAMNKVALKGFDGLTSKLIKVDSNGEIHITQVCGSAGLGGNPYRDGSFEYYMSEKIKVDNSHGLGAFLLAAIELDK</sequence>
<dbReference type="STRING" id="983.SAMN05443543_101288"/>
<protein>
    <submittedName>
        <fullName evidence="3">Family 88 glycosyl hydrolase</fullName>
    </submittedName>
</protein>
<dbReference type="EMBL" id="BJNP01000005">
    <property type="protein sequence ID" value="GEC71191.1"/>
    <property type="molecule type" value="Genomic_DNA"/>
</dbReference>
<keyword evidence="4" id="KW-1185">Reference proteome</keyword>
<dbReference type="InterPro" id="IPR012341">
    <property type="entry name" value="6hp_glycosidase-like_sf"/>
</dbReference>
<dbReference type="Proteomes" id="UP000316775">
    <property type="component" value="Unassembled WGS sequence"/>
</dbReference>
<evidence type="ECO:0000256" key="2">
    <source>
        <dbReference type="SAM" id="Phobius"/>
    </source>
</evidence>
<keyword evidence="2" id="KW-1133">Transmembrane helix</keyword>
<dbReference type="InterPro" id="IPR010905">
    <property type="entry name" value="Glyco_hydro_88"/>
</dbReference>
<gene>
    <name evidence="3" type="ORF">FFL01_07300</name>
</gene>
<reference evidence="3 4" key="1">
    <citation type="submission" date="2019-06" db="EMBL/GenBank/DDBJ databases">
        <title>Whole genome shotgun sequence of Flavobacterium flevense NBRC 14960.</title>
        <authorList>
            <person name="Hosoyama A."/>
            <person name="Uohara A."/>
            <person name="Ohji S."/>
            <person name="Ichikawa N."/>
        </authorList>
    </citation>
    <scope>NUCLEOTIDE SEQUENCE [LARGE SCALE GENOMIC DNA]</scope>
    <source>
        <strain evidence="3 4">NBRC 14960</strain>
    </source>
</reference>
<dbReference type="Pfam" id="PF07470">
    <property type="entry name" value="Glyco_hydro_88"/>
    <property type="match status" value="1"/>
</dbReference>
<keyword evidence="2" id="KW-0472">Membrane</keyword>
<evidence type="ECO:0000256" key="1">
    <source>
        <dbReference type="ARBA" id="ARBA00022801"/>
    </source>
</evidence>
<feature type="transmembrane region" description="Helical" evidence="2">
    <location>
        <begin position="6"/>
        <end position="24"/>
    </location>
</feature>
<dbReference type="PANTHER" id="PTHR33886:SF8">
    <property type="entry name" value="UNSATURATED RHAMNOGALACTURONAN HYDROLASE (EUROFUNG)"/>
    <property type="match status" value="1"/>
</dbReference>
<accession>A0A4Y4ASH3</accession>
<keyword evidence="2" id="KW-0812">Transmembrane</keyword>
<dbReference type="PANTHER" id="PTHR33886">
    <property type="entry name" value="UNSATURATED RHAMNOGALACTURONAN HYDROLASE (EUROFUNG)"/>
    <property type="match status" value="1"/>
</dbReference>